<feature type="domain" description="Mos1 transposase HTH" evidence="1">
    <location>
        <begin position="35"/>
        <end position="78"/>
    </location>
</feature>
<dbReference type="InterPro" id="IPR036397">
    <property type="entry name" value="RNaseH_sf"/>
</dbReference>
<dbReference type="Gene3D" id="1.10.10.1450">
    <property type="match status" value="1"/>
</dbReference>
<gene>
    <name evidence="2" type="ORF">LAZ67_8002988</name>
</gene>
<keyword evidence="3" id="KW-1185">Reference proteome</keyword>
<protein>
    <submittedName>
        <fullName evidence="2">SETMAR</fullName>
    </submittedName>
</protein>
<dbReference type="PANTHER" id="PTHR46060:SF2">
    <property type="entry name" value="HISTONE-LYSINE N-METHYLTRANSFERASE SETMAR"/>
    <property type="match status" value="1"/>
</dbReference>
<evidence type="ECO:0000259" key="1">
    <source>
        <dbReference type="Pfam" id="PF17906"/>
    </source>
</evidence>
<dbReference type="Gene3D" id="3.30.420.10">
    <property type="entry name" value="Ribonuclease H-like superfamily/Ribonuclease H"/>
    <property type="match status" value="1"/>
</dbReference>
<reference evidence="2 3" key="1">
    <citation type="submission" date="2022-01" db="EMBL/GenBank/DDBJ databases">
        <title>A chromosomal length assembly of Cordylochernes scorpioides.</title>
        <authorList>
            <person name="Zeh D."/>
            <person name="Zeh J."/>
        </authorList>
    </citation>
    <scope>NUCLEOTIDE SEQUENCE [LARGE SCALE GENOMIC DNA]</scope>
    <source>
        <strain evidence="2">IN4F17</strain>
        <tissue evidence="2">Whole Body</tissue>
    </source>
</reference>
<dbReference type="InterPro" id="IPR052709">
    <property type="entry name" value="Transposase-MT_Hybrid"/>
</dbReference>
<proteinExistence type="predicted"/>
<dbReference type="InterPro" id="IPR001888">
    <property type="entry name" value="Transposase_1"/>
</dbReference>
<dbReference type="Proteomes" id="UP001235939">
    <property type="component" value="Chromosome 08"/>
</dbReference>
<dbReference type="EMBL" id="CP092870">
    <property type="protein sequence ID" value="UYV71399.1"/>
    <property type="molecule type" value="Genomic_DNA"/>
</dbReference>
<name>A0ABY6KRA7_9ARAC</name>
<accession>A0ABY6KRA7</accession>
<organism evidence="2 3">
    <name type="scientific">Cordylochernes scorpioides</name>
    <dbReference type="NCBI Taxonomy" id="51811"/>
    <lineage>
        <taxon>Eukaryota</taxon>
        <taxon>Metazoa</taxon>
        <taxon>Ecdysozoa</taxon>
        <taxon>Arthropoda</taxon>
        <taxon>Chelicerata</taxon>
        <taxon>Arachnida</taxon>
        <taxon>Pseudoscorpiones</taxon>
        <taxon>Cheliferoidea</taxon>
        <taxon>Chernetidae</taxon>
        <taxon>Cordylochernes</taxon>
    </lineage>
</organism>
<dbReference type="Pfam" id="PF17906">
    <property type="entry name" value="HTH_48"/>
    <property type="match status" value="1"/>
</dbReference>
<evidence type="ECO:0000313" key="3">
    <source>
        <dbReference type="Proteomes" id="UP001235939"/>
    </source>
</evidence>
<dbReference type="PANTHER" id="PTHR46060">
    <property type="entry name" value="MARINER MOS1 TRANSPOSASE-LIKE PROTEIN"/>
    <property type="match status" value="1"/>
</dbReference>
<dbReference type="Pfam" id="PF01359">
    <property type="entry name" value="Transposase_1"/>
    <property type="match status" value="1"/>
</dbReference>
<dbReference type="InterPro" id="IPR041426">
    <property type="entry name" value="Mos1_HTH"/>
</dbReference>
<sequence length="241" mass="27600">MGSKKFIPSVANRPSRIPLSDFLLAGCSDLRKYVILLHEFKLGRSATETTRNIISAWGKGVISERKTRRWFEKFRNGDTSLREGRGRPSVVDDDYLKSIIDVDTNNTTREILYDNLRRSAQWLNRDAAPKHFPKPKLHQKKIMVIILLSRTGLIHHSFLNHIETITAVRLVNRKGPILLHDNTIPHVSMITRQKLNELGHGTLDHPPFSPDLSPTDYHFFRHLTTNFMGGKCSKGSRNDSQ</sequence>
<evidence type="ECO:0000313" key="2">
    <source>
        <dbReference type="EMBL" id="UYV71399.1"/>
    </source>
</evidence>